<keyword evidence="6" id="KW-0963">Cytoplasm</keyword>
<dbReference type="InterPro" id="IPR039768">
    <property type="entry name" value="Nmd3"/>
</dbReference>
<protein>
    <recommendedName>
        <fullName evidence="4">60S ribosomal export protein NMD3</fullName>
    </recommendedName>
</protein>
<keyword evidence="5" id="KW-0813">Transport</keyword>
<evidence type="ECO:0000256" key="1">
    <source>
        <dbReference type="ARBA" id="ARBA00004123"/>
    </source>
</evidence>
<dbReference type="Gene3D" id="3.40.50.300">
    <property type="entry name" value="P-loop containing nucleotide triphosphate hydrolases"/>
    <property type="match status" value="1"/>
</dbReference>
<evidence type="ECO:0000256" key="2">
    <source>
        <dbReference type="ARBA" id="ARBA00004496"/>
    </source>
</evidence>
<dbReference type="GO" id="GO:0005840">
    <property type="term" value="C:ribosome"/>
    <property type="evidence" value="ECO:0007669"/>
    <property type="project" value="InterPro"/>
</dbReference>
<evidence type="ECO:0000256" key="4">
    <source>
        <dbReference type="ARBA" id="ARBA00017035"/>
    </source>
</evidence>
<feature type="domain" description="Nmd3 N-terminal" evidence="10">
    <location>
        <begin position="639"/>
        <end position="711"/>
    </location>
</feature>
<feature type="domain" description="60S ribosomal export protein NMD3 SH3" evidence="12">
    <location>
        <begin position="210"/>
        <end position="253"/>
    </location>
</feature>
<dbReference type="InterPro" id="IPR003959">
    <property type="entry name" value="ATPase_AAA_core"/>
</dbReference>
<dbReference type="GO" id="GO:0006412">
    <property type="term" value="P:translation"/>
    <property type="evidence" value="ECO:0007669"/>
    <property type="project" value="InterPro"/>
</dbReference>
<dbReference type="Pfam" id="PF04981">
    <property type="entry name" value="NMD3"/>
    <property type="match status" value="2"/>
</dbReference>
<dbReference type="InterPro" id="IPR007064">
    <property type="entry name" value="Nmd3_N"/>
</dbReference>
<dbReference type="GO" id="GO:0005737">
    <property type="term" value="C:cytoplasm"/>
    <property type="evidence" value="ECO:0007669"/>
    <property type="project" value="UniProtKB-SubCell"/>
</dbReference>
<dbReference type="GO" id="GO:0015031">
    <property type="term" value="P:protein transport"/>
    <property type="evidence" value="ECO:0007669"/>
    <property type="project" value="UniProtKB-KW"/>
</dbReference>
<evidence type="ECO:0000256" key="5">
    <source>
        <dbReference type="ARBA" id="ARBA00022448"/>
    </source>
</evidence>
<name>A0AAQ3L785_9LILI</name>
<keyword evidence="8" id="KW-0539">Nucleus</keyword>
<dbReference type="Proteomes" id="UP001327560">
    <property type="component" value="Chromosome 9"/>
</dbReference>
<reference evidence="13 14" key="1">
    <citation type="submission" date="2023-10" db="EMBL/GenBank/DDBJ databases">
        <title>Chromosome-scale genome assembly provides insights into flower coloration mechanisms of Canna indica.</title>
        <authorList>
            <person name="Li C."/>
        </authorList>
    </citation>
    <scope>NUCLEOTIDE SEQUENCE [LARGE SCALE GENOMIC DNA]</scope>
    <source>
        <tissue evidence="13">Flower</tissue>
    </source>
</reference>
<keyword evidence="14" id="KW-1185">Reference proteome</keyword>
<dbReference type="GO" id="GO:0000055">
    <property type="term" value="P:ribosomal large subunit export from nucleus"/>
    <property type="evidence" value="ECO:0007669"/>
    <property type="project" value="TreeGrafter"/>
</dbReference>
<dbReference type="GO" id="GO:0043023">
    <property type="term" value="F:ribosomal large subunit binding"/>
    <property type="evidence" value="ECO:0007669"/>
    <property type="project" value="InterPro"/>
</dbReference>
<feature type="domain" description="Nmd3 N-terminal" evidence="10">
    <location>
        <begin position="6"/>
        <end position="207"/>
    </location>
</feature>
<dbReference type="InterPro" id="IPR029064">
    <property type="entry name" value="Ribosomal_eL30-like_sf"/>
</dbReference>
<evidence type="ECO:0000259" key="12">
    <source>
        <dbReference type="Pfam" id="PF21193"/>
    </source>
</evidence>
<dbReference type="PANTHER" id="PTHR12746:SF2">
    <property type="entry name" value="60S RIBOSOMAL EXPORT PROTEIN NMD3"/>
    <property type="match status" value="1"/>
</dbReference>
<dbReference type="Pfam" id="PF21193">
    <property type="entry name" value="NMD_SH3"/>
    <property type="match status" value="1"/>
</dbReference>
<evidence type="ECO:0000256" key="3">
    <source>
        <dbReference type="ARBA" id="ARBA00009794"/>
    </source>
</evidence>
<evidence type="ECO:0000256" key="7">
    <source>
        <dbReference type="ARBA" id="ARBA00022927"/>
    </source>
</evidence>
<dbReference type="PANTHER" id="PTHR12746">
    <property type="entry name" value="NONSENSE-MEDIATED MRNA DECAY PROTEIN 3"/>
    <property type="match status" value="1"/>
</dbReference>
<comment type="similarity">
    <text evidence="3">Belongs to the NMD3 family.</text>
</comment>
<dbReference type="SUPFAM" id="SSF52540">
    <property type="entry name" value="P-loop containing nucleoside triphosphate hydrolases"/>
    <property type="match status" value="2"/>
</dbReference>
<accession>A0AAQ3L785</accession>
<evidence type="ECO:0000259" key="11">
    <source>
        <dbReference type="Pfam" id="PF21192"/>
    </source>
</evidence>
<evidence type="ECO:0000313" key="13">
    <source>
        <dbReference type="EMBL" id="WOL20617.1"/>
    </source>
</evidence>
<dbReference type="GO" id="GO:0005524">
    <property type="term" value="F:ATP binding"/>
    <property type="evidence" value="ECO:0007669"/>
    <property type="project" value="InterPro"/>
</dbReference>
<dbReference type="InterPro" id="IPR048898">
    <property type="entry name" value="OB_NMD3"/>
</dbReference>
<evidence type="ECO:0000256" key="6">
    <source>
        <dbReference type="ARBA" id="ARBA00022490"/>
    </source>
</evidence>
<dbReference type="EMBL" id="CP136898">
    <property type="protein sequence ID" value="WOL20617.1"/>
    <property type="molecule type" value="Genomic_DNA"/>
</dbReference>
<dbReference type="InterPro" id="IPR000530">
    <property type="entry name" value="Ribosomal_eS12"/>
</dbReference>
<gene>
    <name evidence="13" type="ORF">Cni_G29422</name>
</gene>
<dbReference type="Pfam" id="PF00004">
    <property type="entry name" value="AAA"/>
    <property type="match status" value="1"/>
</dbReference>
<proteinExistence type="inferred from homology"/>
<keyword evidence="7" id="KW-0653">Protein transport</keyword>
<dbReference type="PRINTS" id="PR00972">
    <property type="entry name" value="RIBSOMALS12E"/>
</dbReference>
<sequence>MGTVLCCICGVAMPPNPANMCVSCLRSRVDITEGLRRHAAIHYCPECHSYLQPPHTWIRGLEPESHELLAFCLRRLCLPLLRLRLVHSEFIWTEPHSKRLRLRAKVQAEMIHGAILEQSHFVELTIHDRLCDSCTRVQANPDQWTAAVQLRQHVSHRRTFFYLEQLILRHSAALRAVRIAEADHGLDFFFSSESHANKFVQFINVEISPVCREDLICLPPKLSNALGNLGPLVLCTKVTNSIALLDPISLWSAFLDAKQYWRTPFRALLSSRQLVEYIVLDVEVESAEVAIGGSKYMMAHAQVAQVADFGNNDTMFTIRTHLGHILNPGDYALGYDLYVANHNDFEIDQYRGRLVLPEVVLVKKSYQEKRLKHRGKPRAWKLKSLNMELDTTSKGRADEEKRNTEYEEFLRDLEENPELRFNISLYRNKEYQPSEMASTADGDDVPAIPLEELLAELDLSEEDEENQVPSAKTLGEWAGLCKIDSERKAREVVGCSCVIVKDVVTENEFEKKLLADVIPPNDIGVTFDDIGALENVKETLIELVMLPLQRPELFCKGQLTKPCKGILLFGPPGTGKTVLAKAVATEAGTNFINISLLSMSSITSKVLQVVQLHTSNGFSAKQSSNHFLAMGQYLKIIGSVDITEGLRRHAAIHYCLECHSYLQLPQNWIRGLEPDSLELLAFCLRHLHLCHGHAEFIWTEPDSKRLCLRLCAKVQFCYIIKDRT</sequence>
<dbReference type="GO" id="GO:0003735">
    <property type="term" value="F:structural constituent of ribosome"/>
    <property type="evidence" value="ECO:0007669"/>
    <property type="project" value="InterPro"/>
</dbReference>
<dbReference type="GO" id="GO:0016887">
    <property type="term" value="F:ATP hydrolysis activity"/>
    <property type="evidence" value="ECO:0007669"/>
    <property type="project" value="InterPro"/>
</dbReference>
<dbReference type="Gene3D" id="3.30.1330.30">
    <property type="match status" value="1"/>
</dbReference>
<dbReference type="Pfam" id="PF21192">
    <property type="entry name" value="OB_NMD3"/>
    <property type="match status" value="1"/>
</dbReference>
<dbReference type="AlphaFoldDB" id="A0AAQ3L785"/>
<dbReference type="InterPro" id="IPR048899">
    <property type="entry name" value="NMD_SH3"/>
</dbReference>
<feature type="domain" description="ATPase AAA-type core" evidence="9">
    <location>
        <begin position="566"/>
        <end position="600"/>
    </location>
</feature>
<organism evidence="13 14">
    <name type="scientific">Canna indica</name>
    <name type="common">Indian-shot</name>
    <dbReference type="NCBI Taxonomy" id="4628"/>
    <lineage>
        <taxon>Eukaryota</taxon>
        <taxon>Viridiplantae</taxon>
        <taxon>Streptophyta</taxon>
        <taxon>Embryophyta</taxon>
        <taxon>Tracheophyta</taxon>
        <taxon>Spermatophyta</taxon>
        <taxon>Magnoliopsida</taxon>
        <taxon>Liliopsida</taxon>
        <taxon>Zingiberales</taxon>
        <taxon>Cannaceae</taxon>
        <taxon>Canna</taxon>
    </lineage>
</organism>
<evidence type="ECO:0000259" key="9">
    <source>
        <dbReference type="Pfam" id="PF00004"/>
    </source>
</evidence>
<feature type="domain" description="60S ribosomal export protein NMD3 OB-fold" evidence="11">
    <location>
        <begin position="274"/>
        <end position="364"/>
    </location>
</feature>
<evidence type="ECO:0000259" key="10">
    <source>
        <dbReference type="Pfam" id="PF04981"/>
    </source>
</evidence>
<dbReference type="InterPro" id="IPR027417">
    <property type="entry name" value="P-loop_NTPase"/>
</dbReference>
<comment type="subcellular location">
    <subcellularLocation>
        <location evidence="2">Cytoplasm</location>
    </subcellularLocation>
    <subcellularLocation>
        <location evidence="1">Nucleus</location>
    </subcellularLocation>
</comment>
<evidence type="ECO:0000256" key="8">
    <source>
        <dbReference type="ARBA" id="ARBA00023242"/>
    </source>
</evidence>
<evidence type="ECO:0000313" key="14">
    <source>
        <dbReference type="Proteomes" id="UP001327560"/>
    </source>
</evidence>
<dbReference type="GO" id="GO:0005634">
    <property type="term" value="C:nucleus"/>
    <property type="evidence" value="ECO:0007669"/>
    <property type="project" value="UniProtKB-SubCell"/>
</dbReference>